<sequence length="834" mass="92449">MAALRFPIIPLNHPSPITKSPKPQTHLIKPQENEKHHQILYNSYFKHISSVCKDGKLQEAVNILIELESQNFQIGADVYGDLLQGCVYDRNLALGKQIHSRIIKRGESLVKNGYIETKLVVFYAKCDLLDVASSLFRRVDERNVFSWAAIIGLYCRMGFLENALLGFCEMIENGFEADNFVVPNVLKACGGLLLIGFGKGVHGYVMKMGFEGCVFVASSLVDMYGKCGAMEDARKVFDKMPERNVVTWNSMMVSYAQNRMYEEAIRVFGDMRTEGIQPTVVTMVSFLSASANLCALQEGKQGHSIAILSGLDVGNNNIMGTSLVNLYSKVGLIEDAEKIFGGMLKKDLVAWNLMVSCYVQHKQIEKLIHLCHEMLLEGLKFDSVTMTLITTGAGDSQNLNLGKEAHCQCIRNNLVLDVAVASSTIDMYAKCNKIHDARRVFSLVTNKDLVLWNTLLAAYAELGSSGETLKLFYQMQLEGVPPNVVSWNSVILALLKNGQVNEAMVSFSEVQSSGLEPNLITHTILILGLVQNGFVDEAIKVFQEMQEKGIKPNSVSIVGVLSACKTSASLQLGRAIHGYILRNEMHMNAVLATSMVDMYAKCGNINQAKRVFDMLKIKELPLYNAMISGYALHGLISEAFALFRKLQIEGLEPDNITFTNLLSLCRHCGLITEGLEIFVDMIMNGLTPSVEHYGCVVSLLSKCGIDEAFRLVKSMPFEPDSHILGSLLASCIEHNETNLAKFLTENLTKMEPRNSGNYVALSNAYAAAGNWDEVLELRSLMREKGIKKSPGCSWVQIGRELHVFVANDRSKSQTEEIYSTLALLRTEMQANTNP</sequence>
<dbReference type="Gramene" id="KVH93849">
    <property type="protein sequence ID" value="KVH93849"/>
    <property type="gene ID" value="Ccrd_004107"/>
</dbReference>
<dbReference type="Pfam" id="PF20431">
    <property type="entry name" value="E_motif"/>
    <property type="match status" value="1"/>
</dbReference>
<dbReference type="Gene3D" id="1.25.40.10">
    <property type="entry name" value="Tetratricopeptide repeat domain"/>
    <property type="match status" value="5"/>
</dbReference>
<feature type="repeat" description="PPR" evidence="2">
    <location>
        <begin position="244"/>
        <end position="278"/>
    </location>
</feature>
<evidence type="ECO:0000256" key="2">
    <source>
        <dbReference type="PROSITE-ProRule" id="PRU00708"/>
    </source>
</evidence>
<dbReference type="Pfam" id="PF01535">
    <property type="entry name" value="PPR"/>
    <property type="match status" value="5"/>
</dbReference>
<comment type="caution">
    <text evidence="3">The sequence shown here is derived from an EMBL/GenBank/DDBJ whole genome shotgun (WGS) entry which is preliminary data.</text>
</comment>
<evidence type="ECO:0000313" key="3">
    <source>
        <dbReference type="EMBL" id="KVH93849.1"/>
    </source>
</evidence>
<dbReference type="PROSITE" id="PS51375">
    <property type="entry name" value="PPR"/>
    <property type="match status" value="9"/>
</dbReference>
<dbReference type="EMBL" id="LEKV01004595">
    <property type="protein sequence ID" value="KVH93849.1"/>
    <property type="molecule type" value="Genomic_DNA"/>
</dbReference>
<dbReference type="OMA" id="VMPERTV"/>
<dbReference type="InterPro" id="IPR011990">
    <property type="entry name" value="TPR-like_helical_dom_sf"/>
</dbReference>
<accession>A0A118JW03</accession>
<dbReference type="NCBIfam" id="TIGR00756">
    <property type="entry name" value="PPR"/>
    <property type="match status" value="6"/>
</dbReference>
<dbReference type="GO" id="GO:0016556">
    <property type="term" value="P:mRNA modification"/>
    <property type="evidence" value="ECO:0007669"/>
    <property type="project" value="EnsemblPlants"/>
</dbReference>
<dbReference type="GO" id="GO:0003729">
    <property type="term" value="F:mRNA binding"/>
    <property type="evidence" value="ECO:0007669"/>
    <property type="project" value="EnsemblPlants"/>
</dbReference>
<feature type="repeat" description="PPR" evidence="2">
    <location>
        <begin position="347"/>
        <end position="381"/>
    </location>
</feature>
<feature type="repeat" description="PPR" evidence="2">
    <location>
        <begin position="483"/>
        <end position="517"/>
    </location>
</feature>
<dbReference type="AlphaFoldDB" id="A0A118JW03"/>
<dbReference type="FunFam" id="1.25.40.10:FF:000184">
    <property type="entry name" value="Pentatricopeptide repeat-containing protein, chloroplastic"/>
    <property type="match status" value="1"/>
</dbReference>
<feature type="repeat" description="PPR" evidence="2">
    <location>
        <begin position="619"/>
        <end position="653"/>
    </location>
</feature>
<organism evidence="3 4">
    <name type="scientific">Cynara cardunculus var. scolymus</name>
    <name type="common">Globe artichoke</name>
    <name type="synonym">Cynara scolymus</name>
    <dbReference type="NCBI Taxonomy" id="59895"/>
    <lineage>
        <taxon>Eukaryota</taxon>
        <taxon>Viridiplantae</taxon>
        <taxon>Streptophyta</taxon>
        <taxon>Embryophyta</taxon>
        <taxon>Tracheophyta</taxon>
        <taxon>Spermatophyta</taxon>
        <taxon>Magnoliopsida</taxon>
        <taxon>eudicotyledons</taxon>
        <taxon>Gunneridae</taxon>
        <taxon>Pentapetalae</taxon>
        <taxon>asterids</taxon>
        <taxon>campanulids</taxon>
        <taxon>Asterales</taxon>
        <taxon>Asteraceae</taxon>
        <taxon>Carduoideae</taxon>
        <taxon>Cardueae</taxon>
        <taxon>Carduinae</taxon>
        <taxon>Cynara</taxon>
    </lineage>
</organism>
<dbReference type="Pfam" id="PF13041">
    <property type="entry name" value="PPR_2"/>
    <property type="match status" value="3"/>
</dbReference>
<protein>
    <submittedName>
        <fullName evidence="3">Pentatricopeptide repeat-containing protein</fullName>
    </submittedName>
</protein>
<feature type="repeat" description="PPR" evidence="2">
    <location>
        <begin position="654"/>
        <end position="688"/>
    </location>
</feature>
<evidence type="ECO:0000313" key="4">
    <source>
        <dbReference type="Proteomes" id="UP000243975"/>
    </source>
</evidence>
<feature type="repeat" description="PPR" evidence="2">
    <location>
        <begin position="448"/>
        <end position="482"/>
    </location>
</feature>
<dbReference type="OrthoDB" id="185373at2759"/>
<dbReference type="InterPro" id="IPR046848">
    <property type="entry name" value="E_motif"/>
</dbReference>
<evidence type="ECO:0000256" key="1">
    <source>
        <dbReference type="ARBA" id="ARBA00022737"/>
    </source>
</evidence>
<name>A0A118JW03_CYNCS</name>
<dbReference type="SUPFAM" id="SSF48452">
    <property type="entry name" value="TPR-like"/>
    <property type="match status" value="2"/>
</dbReference>
<proteinExistence type="predicted"/>
<feature type="repeat" description="PPR" evidence="2">
    <location>
        <begin position="754"/>
        <end position="788"/>
    </location>
</feature>
<feature type="repeat" description="PPR" evidence="2">
    <location>
        <begin position="143"/>
        <end position="177"/>
    </location>
</feature>
<dbReference type="STRING" id="59895.A0A118JW03"/>
<keyword evidence="1" id="KW-0677">Repeat</keyword>
<dbReference type="InterPro" id="IPR046960">
    <property type="entry name" value="PPR_At4g14850-like_plant"/>
</dbReference>
<reference evidence="3 4" key="1">
    <citation type="journal article" date="2016" name="Sci. Rep.">
        <title>The genome sequence of the outbreeding globe artichoke constructed de novo incorporating a phase-aware low-pass sequencing strategy of F1 progeny.</title>
        <authorList>
            <person name="Scaglione D."/>
            <person name="Reyes-Chin-Wo S."/>
            <person name="Acquadro A."/>
            <person name="Froenicke L."/>
            <person name="Portis E."/>
            <person name="Beitel C."/>
            <person name="Tirone M."/>
            <person name="Mauro R."/>
            <person name="Lo Monaco A."/>
            <person name="Mauromicale G."/>
            <person name="Faccioli P."/>
            <person name="Cattivelli L."/>
            <person name="Rieseberg L."/>
            <person name="Michelmore R."/>
            <person name="Lanteri S."/>
        </authorList>
    </citation>
    <scope>NUCLEOTIDE SEQUENCE [LARGE SCALE GENOMIC DNA]</scope>
    <source>
        <strain evidence="3">2C</strain>
    </source>
</reference>
<dbReference type="FunFam" id="1.25.40.10:FF:000380">
    <property type="entry name" value="Pentatricopeptide repeat-containing protein, chloroplastic"/>
    <property type="match status" value="1"/>
</dbReference>
<dbReference type="FunFam" id="1.25.40.10:FF:000196">
    <property type="entry name" value="Pentatricopeptide repeat-containing protein At4g14850"/>
    <property type="match status" value="1"/>
</dbReference>
<dbReference type="PANTHER" id="PTHR47926:SF386">
    <property type="entry name" value="PENTATRICOPEPTIDE REPEAT-CONTAINING PROTEIN"/>
    <property type="match status" value="1"/>
</dbReference>
<feature type="repeat" description="PPR" evidence="2">
    <location>
        <begin position="518"/>
        <end position="552"/>
    </location>
</feature>
<keyword evidence="4" id="KW-1185">Reference proteome</keyword>
<dbReference type="InterPro" id="IPR002885">
    <property type="entry name" value="PPR_rpt"/>
</dbReference>
<dbReference type="PANTHER" id="PTHR47926">
    <property type="entry name" value="PENTATRICOPEPTIDE REPEAT-CONTAINING PROTEIN"/>
    <property type="match status" value="1"/>
</dbReference>
<dbReference type="Proteomes" id="UP000243975">
    <property type="component" value="Unassembled WGS sequence"/>
</dbReference>
<gene>
    <name evidence="3" type="ORF">Ccrd_004107</name>
</gene>